<protein>
    <recommendedName>
        <fullName evidence="3">DUF922 domain-containing protein</fullName>
    </recommendedName>
</protein>
<gene>
    <name evidence="1" type="ORF">SAMN05421813_13011</name>
</gene>
<proteinExistence type="predicted"/>
<reference evidence="2" key="1">
    <citation type="submission" date="2016-10" db="EMBL/GenBank/DDBJ databases">
        <authorList>
            <person name="Varghese N."/>
            <person name="Submissions S."/>
        </authorList>
    </citation>
    <scope>NUCLEOTIDE SEQUENCE [LARGE SCALE GENOMIC DNA]</scope>
    <source>
        <strain evidence="2">DSM 24536</strain>
    </source>
</reference>
<dbReference type="EMBL" id="FNHH01000030">
    <property type="protein sequence ID" value="SDM94828.1"/>
    <property type="molecule type" value="Genomic_DNA"/>
</dbReference>
<dbReference type="STRING" id="990371.SAMN05421813_13011"/>
<evidence type="ECO:0000313" key="2">
    <source>
        <dbReference type="Proteomes" id="UP000199226"/>
    </source>
</evidence>
<organism evidence="1 2">
    <name type="scientific">Daejeonella rubra</name>
    <dbReference type="NCBI Taxonomy" id="990371"/>
    <lineage>
        <taxon>Bacteria</taxon>
        <taxon>Pseudomonadati</taxon>
        <taxon>Bacteroidota</taxon>
        <taxon>Sphingobacteriia</taxon>
        <taxon>Sphingobacteriales</taxon>
        <taxon>Sphingobacteriaceae</taxon>
        <taxon>Daejeonella</taxon>
    </lineage>
</organism>
<sequence>MFLVSLMVLAILPSAVLPDPIRLIHGKTILSNPDFYISKVKDDRIGQPLIASLYLSKPGLKPAIYQTDLQGGGFEAIRNFIFNGVVKNPSARPIVIHIKECEITESLTGVNRVSGSMVLEFQFNLQKEWGEVSLTQYSASVKYTRSINDLSILEPSLRKMLSSSLKHFDAWINKESSKNIQLAKGVNISFSDYLVQHPDTVYYQSSRPLVWNDFREKVPSSSRFMAAVSTYMGYDLRREIKDGIIDLNLSMKVFVPKSASWASSGIKNDYSLNHEQKHFDLVKIIAEKFKDKLRSEKLNPDNYEGIINVEYLEFYREMNKLQTRYDDETSHGMNKFKQAEWNRRIENELSAILN</sequence>
<accession>A0A1G9XDM9</accession>
<evidence type="ECO:0008006" key="3">
    <source>
        <dbReference type="Google" id="ProtNLM"/>
    </source>
</evidence>
<name>A0A1G9XDM9_9SPHI</name>
<evidence type="ECO:0000313" key="1">
    <source>
        <dbReference type="EMBL" id="SDM94828.1"/>
    </source>
</evidence>
<keyword evidence="2" id="KW-1185">Reference proteome</keyword>
<dbReference type="Proteomes" id="UP000199226">
    <property type="component" value="Unassembled WGS sequence"/>
</dbReference>
<dbReference type="AlphaFoldDB" id="A0A1G9XDM9"/>